<reference evidence="1 2" key="1">
    <citation type="submission" date="2015-11" db="EMBL/GenBank/DDBJ databases">
        <title>Draft genome of Sulfurovum riftiae 1812E, a member of the Epsilonproteobacteria isolated from the tube of the deep-sea hydrothermal vent tubewom Riftia pachyptila.</title>
        <authorList>
            <person name="Vetriani C."/>
            <person name="Giovannelli D."/>
        </authorList>
    </citation>
    <scope>NUCLEOTIDE SEQUENCE [LARGE SCALE GENOMIC DNA]</scope>
    <source>
        <strain evidence="1 2">1812E</strain>
    </source>
</reference>
<evidence type="ECO:0008006" key="3">
    <source>
        <dbReference type="Google" id="ProtNLM"/>
    </source>
</evidence>
<dbReference type="AlphaFoldDB" id="A0A151CHA2"/>
<organism evidence="1 2">
    <name type="scientific">Sulfurovum riftiae</name>
    <dbReference type="NCBI Taxonomy" id="1630136"/>
    <lineage>
        <taxon>Bacteria</taxon>
        <taxon>Pseudomonadati</taxon>
        <taxon>Campylobacterota</taxon>
        <taxon>Epsilonproteobacteria</taxon>
        <taxon>Campylobacterales</taxon>
        <taxon>Sulfurovaceae</taxon>
        <taxon>Sulfurovum</taxon>
    </lineage>
</organism>
<protein>
    <recommendedName>
        <fullName evidence="3">Methyltransferase, TIGR04325 family</fullName>
    </recommendedName>
</protein>
<evidence type="ECO:0000313" key="1">
    <source>
        <dbReference type="EMBL" id="KYJ86925.1"/>
    </source>
</evidence>
<accession>A0A151CHA2</accession>
<sequence length="267" mass="31197">MKTLIKQLTPPILMDAFNKFRNHKYGWKGNYGTWQQAKKDSNGYDADEILQTVKNALLKVKKGEAAYERDGVIFDAVQYSWPLLSGLMFCAAKMEGELAVLDLGGSLGSTYYQNKKFLDKLKNVTWNIVEQKHFVDTGKEEFEDDRLKFFYDVDECIIKERPDVLLLSSVLQYIEKPYELLEDILRNDFEYILIDRTPFSKKGNDEIKLQVVTPDIYEASYPCWFFNELEFIKYFEKQGYGLVEKFKGADGEDKEVVFKGFIMERKC</sequence>
<dbReference type="NCBIfam" id="TIGR04325">
    <property type="entry name" value="MTase_LIC12133"/>
    <property type="match status" value="1"/>
</dbReference>
<dbReference type="OrthoDB" id="118271at2"/>
<dbReference type="InterPro" id="IPR027612">
    <property type="entry name" value="Put_MTase_LIC12133"/>
</dbReference>
<name>A0A151CHA2_9BACT</name>
<keyword evidence="2" id="KW-1185">Reference proteome</keyword>
<comment type="caution">
    <text evidence="1">The sequence shown here is derived from an EMBL/GenBank/DDBJ whole genome shotgun (WGS) entry which is preliminary data.</text>
</comment>
<dbReference type="EMBL" id="LNKT01000012">
    <property type="protein sequence ID" value="KYJ86925.1"/>
    <property type="molecule type" value="Genomic_DNA"/>
</dbReference>
<evidence type="ECO:0000313" key="2">
    <source>
        <dbReference type="Proteomes" id="UP000075359"/>
    </source>
</evidence>
<gene>
    <name evidence="1" type="ORF">AS592_08905</name>
</gene>
<dbReference type="Proteomes" id="UP000075359">
    <property type="component" value="Unassembled WGS sequence"/>
</dbReference>
<proteinExistence type="predicted"/>
<dbReference type="STRING" id="1630136.AS592_08905"/>
<dbReference type="RefSeq" id="WP_067330521.1">
    <property type="nucleotide sequence ID" value="NZ_LNKT01000012.1"/>
</dbReference>